<evidence type="ECO:0000259" key="6">
    <source>
        <dbReference type="Pfam" id="PF04542"/>
    </source>
</evidence>
<dbReference type="InterPro" id="IPR039425">
    <property type="entry name" value="RNA_pol_sigma-70-like"/>
</dbReference>
<dbReference type="SUPFAM" id="SSF88659">
    <property type="entry name" value="Sigma3 and sigma4 domains of RNA polymerase sigma factors"/>
    <property type="match status" value="1"/>
</dbReference>
<evidence type="ECO:0000256" key="3">
    <source>
        <dbReference type="ARBA" id="ARBA00023082"/>
    </source>
</evidence>
<evidence type="ECO:0000259" key="7">
    <source>
        <dbReference type="Pfam" id="PF08281"/>
    </source>
</evidence>
<feature type="domain" description="RNA polymerase sigma-70 region 2" evidence="6">
    <location>
        <begin position="18"/>
        <end position="79"/>
    </location>
</feature>
<comment type="caution">
    <text evidence="8">The sequence shown here is derived from an EMBL/GenBank/DDBJ whole genome shotgun (WGS) entry which is preliminary data.</text>
</comment>
<dbReference type="InterPro" id="IPR036388">
    <property type="entry name" value="WH-like_DNA-bd_sf"/>
</dbReference>
<dbReference type="InterPro" id="IPR007627">
    <property type="entry name" value="RNA_pol_sigma70_r2"/>
</dbReference>
<gene>
    <name evidence="8" type="ORF">E1261_07535</name>
</gene>
<dbReference type="GO" id="GO:0003677">
    <property type="term" value="F:DNA binding"/>
    <property type="evidence" value="ECO:0007669"/>
    <property type="project" value="UniProtKB-KW"/>
</dbReference>
<accession>A0A4R4QBP7</accession>
<comment type="similarity">
    <text evidence="1">Belongs to the sigma-70 factor family. ECF subfamily.</text>
</comment>
<reference evidence="8 9" key="1">
    <citation type="submission" date="2019-03" db="EMBL/GenBank/DDBJ databases">
        <title>Draft genome sequences of novel Actinobacteria.</title>
        <authorList>
            <person name="Sahin N."/>
            <person name="Ay H."/>
            <person name="Saygin H."/>
        </authorList>
    </citation>
    <scope>NUCLEOTIDE SEQUENCE [LARGE SCALE GENOMIC DNA]</scope>
    <source>
        <strain evidence="8 9">JCM 30547</strain>
    </source>
</reference>
<dbReference type="GO" id="GO:0006352">
    <property type="term" value="P:DNA-templated transcription initiation"/>
    <property type="evidence" value="ECO:0007669"/>
    <property type="project" value="InterPro"/>
</dbReference>
<dbReference type="PANTHER" id="PTHR43133">
    <property type="entry name" value="RNA POLYMERASE ECF-TYPE SIGMA FACTO"/>
    <property type="match status" value="1"/>
</dbReference>
<dbReference type="SUPFAM" id="SSF88946">
    <property type="entry name" value="Sigma2 domain of RNA polymerase sigma factors"/>
    <property type="match status" value="1"/>
</dbReference>
<organism evidence="8 9">
    <name type="scientific">Kribbella albertanoniae</name>
    <dbReference type="NCBI Taxonomy" id="1266829"/>
    <lineage>
        <taxon>Bacteria</taxon>
        <taxon>Bacillati</taxon>
        <taxon>Actinomycetota</taxon>
        <taxon>Actinomycetes</taxon>
        <taxon>Propionibacteriales</taxon>
        <taxon>Kribbellaceae</taxon>
        <taxon>Kribbella</taxon>
    </lineage>
</organism>
<dbReference type="Pfam" id="PF04542">
    <property type="entry name" value="Sigma70_r2"/>
    <property type="match status" value="1"/>
</dbReference>
<dbReference type="InterPro" id="IPR013249">
    <property type="entry name" value="RNA_pol_sigma70_r4_t2"/>
</dbReference>
<feature type="domain" description="RNA polymerase sigma factor 70 region 4 type 2" evidence="7">
    <location>
        <begin position="105"/>
        <end position="156"/>
    </location>
</feature>
<evidence type="ECO:0000313" key="9">
    <source>
        <dbReference type="Proteomes" id="UP000295075"/>
    </source>
</evidence>
<dbReference type="Gene3D" id="1.10.1740.10">
    <property type="match status" value="1"/>
</dbReference>
<keyword evidence="4" id="KW-0238">DNA-binding</keyword>
<dbReference type="OrthoDB" id="3292386at2"/>
<dbReference type="Proteomes" id="UP000295075">
    <property type="component" value="Unassembled WGS sequence"/>
</dbReference>
<dbReference type="InterPro" id="IPR014284">
    <property type="entry name" value="RNA_pol_sigma-70_dom"/>
</dbReference>
<protein>
    <submittedName>
        <fullName evidence="8">SigE family RNA polymerase sigma factor</fullName>
    </submittedName>
</protein>
<dbReference type="RefSeq" id="WP_132403994.1">
    <property type="nucleotide sequence ID" value="NZ_SMKA01000019.1"/>
</dbReference>
<dbReference type="InterPro" id="IPR013324">
    <property type="entry name" value="RNA_pol_sigma_r3/r4-like"/>
</dbReference>
<evidence type="ECO:0000256" key="2">
    <source>
        <dbReference type="ARBA" id="ARBA00023015"/>
    </source>
</evidence>
<proteinExistence type="inferred from homology"/>
<dbReference type="GO" id="GO:0016987">
    <property type="term" value="F:sigma factor activity"/>
    <property type="evidence" value="ECO:0007669"/>
    <property type="project" value="UniProtKB-KW"/>
</dbReference>
<dbReference type="AlphaFoldDB" id="A0A4R4QBP7"/>
<dbReference type="EMBL" id="SMKA01000019">
    <property type="protein sequence ID" value="TDC32808.1"/>
    <property type="molecule type" value="Genomic_DNA"/>
</dbReference>
<evidence type="ECO:0000256" key="1">
    <source>
        <dbReference type="ARBA" id="ARBA00010641"/>
    </source>
</evidence>
<name>A0A4R4QBP7_9ACTN</name>
<evidence type="ECO:0000313" key="8">
    <source>
        <dbReference type="EMBL" id="TDC32808.1"/>
    </source>
</evidence>
<evidence type="ECO:0000256" key="4">
    <source>
        <dbReference type="ARBA" id="ARBA00023125"/>
    </source>
</evidence>
<dbReference type="Gene3D" id="1.10.10.10">
    <property type="entry name" value="Winged helix-like DNA-binding domain superfamily/Winged helix DNA-binding domain"/>
    <property type="match status" value="1"/>
</dbReference>
<dbReference type="Pfam" id="PF08281">
    <property type="entry name" value="Sigma70_r4_2"/>
    <property type="match status" value="1"/>
</dbReference>
<dbReference type="InterPro" id="IPR014325">
    <property type="entry name" value="RNA_pol_sigma-E_actinobac"/>
</dbReference>
<dbReference type="CDD" id="cd06171">
    <property type="entry name" value="Sigma70_r4"/>
    <property type="match status" value="1"/>
</dbReference>
<dbReference type="NCBIfam" id="TIGR02937">
    <property type="entry name" value="sigma70-ECF"/>
    <property type="match status" value="1"/>
</dbReference>
<keyword evidence="5" id="KW-0804">Transcription</keyword>
<dbReference type="PANTHER" id="PTHR43133:SF50">
    <property type="entry name" value="ECF RNA POLYMERASE SIGMA FACTOR SIGM"/>
    <property type="match status" value="1"/>
</dbReference>
<keyword evidence="3" id="KW-0731">Sigma factor</keyword>
<dbReference type="InterPro" id="IPR013325">
    <property type="entry name" value="RNA_pol_sigma_r2"/>
</dbReference>
<keyword evidence="2" id="KW-0805">Transcription regulation</keyword>
<keyword evidence="9" id="KW-1185">Reference proteome</keyword>
<evidence type="ECO:0000256" key="5">
    <source>
        <dbReference type="ARBA" id="ARBA00023163"/>
    </source>
</evidence>
<sequence>MRARDDAEFTEFAATMIRPLRRTAYLMCGDWHRAEDAAQDALVKVYRRWNRIERREGVKSYAHRAVVTSVLDQSRKPWRRERPDETDEAALVVPDIGGPVDNRLLVIKALAQLAPGQRACVVLRYYNDLSVEETAEILGLSQGGVKSQTSRGLDRLRELLGHTERSAS</sequence>
<dbReference type="NCBIfam" id="TIGR02983">
    <property type="entry name" value="SigE-fam_strep"/>
    <property type="match status" value="1"/>
</dbReference>